<sequence>MSSDPAPESRDRSKSLRDAIEHLESVAYLPPKQRHTSVSELAKTIASDAYESGIPLDSLDRLIDVITKPNHLDQGTTTTLLKNLYPVDKVPSDVITRIVGCLGPSKGKPSPATQALLLRWLILIYDVVEEPLHLSRLYAVLFNHLDMISLRRPLCQLLSMITRRKHVKPFRIQMLMELLRNVGDDERELMGLLRIFKNYYPDIIVGDVGGSRRTTFFFKHPDPEFTAHLKVIQEAHLERLRMSGSSTFQIVRRGGVKRSKVEAVIPDVQTTRVQRNHTSLEELRSVNDFIERLDKIELPNQIVSSLADPLAQKYLLLTKSEDASRRLEDWLESFLNDELEKILHGDEADPEALNYVLGATVGYVRTTKTIPSAIRSFIRKYIDLWNGTDNRTEILRILEYLDIAHFEKLQEDILRPLEDAVLDYTVSSKVTILNFYSSLIRQWGSSLRTQKSVSNRPETSPLTGLITHTELLALSILEHPSGFEKDASRPKSATLAVVDFYNTLAKVFSHAPLNGNIRLTIPLPPTVYSLTFTPTITHISLLSSALADYKAAFEASLSSQELQSQVPSGVLYPPEELGRFNGYIMDICNLIWRNRGLNTEDPNALGCLIHPATVKALTEYVHDLNEAGRTRAREDAFHYTTPAMFSLSHHIALCLMSAICFAELEEEKEVAEDQPRLEKPVTQKALTALEKNGGVKITWQEYRIQMLDWLDGVGSEGIAKLMRRTMKALRNEG</sequence>
<dbReference type="Pfam" id="PF07778">
    <property type="entry name" value="CENP-I"/>
    <property type="match status" value="1"/>
</dbReference>
<gene>
    <name evidence="7" type="ORF">C8Q69DRAFT_476862</name>
</gene>
<keyword evidence="6" id="KW-0137">Centromere</keyword>
<dbReference type="GO" id="GO:0005634">
    <property type="term" value="C:nucleus"/>
    <property type="evidence" value="ECO:0007669"/>
    <property type="project" value="UniProtKB-SubCell"/>
</dbReference>
<dbReference type="GO" id="GO:0034080">
    <property type="term" value="P:CENP-A containing chromatin assembly"/>
    <property type="evidence" value="ECO:0007669"/>
    <property type="project" value="TreeGrafter"/>
</dbReference>
<accession>A0A443HMA1</accession>
<dbReference type="PANTHER" id="PTHR48208:SF2">
    <property type="entry name" value="CENTROMERE PROTEIN I"/>
    <property type="match status" value="1"/>
</dbReference>
<protein>
    <submittedName>
        <fullName evidence="7">Mis6 domain protein</fullName>
    </submittedName>
</protein>
<name>A0A443HMA1_BYSSP</name>
<proteinExistence type="inferred from homology"/>
<dbReference type="EMBL" id="RCNU01000011">
    <property type="protein sequence ID" value="RWQ92948.1"/>
    <property type="molecule type" value="Genomic_DNA"/>
</dbReference>
<keyword evidence="8" id="KW-1185">Reference proteome</keyword>
<evidence type="ECO:0000256" key="4">
    <source>
        <dbReference type="ARBA" id="ARBA00022454"/>
    </source>
</evidence>
<comment type="similarity">
    <text evidence="3">Belongs to the CENP-I/CTF3 family.</text>
</comment>
<evidence type="ECO:0000256" key="5">
    <source>
        <dbReference type="ARBA" id="ARBA00023242"/>
    </source>
</evidence>
<evidence type="ECO:0000313" key="7">
    <source>
        <dbReference type="EMBL" id="RWQ92948.1"/>
    </source>
</evidence>
<evidence type="ECO:0000256" key="2">
    <source>
        <dbReference type="ARBA" id="ARBA00004584"/>
    </source>
</evidence>
<dbReference type="STRING" id="264951.A0A443HMA1"/>
<evidence type="ECO:0000256" key="6">
    <source>
        <dbReference type="ARBA" id="ARBA00023328"/>
    </source>
</evidence>
<dbReference type="RefSeq" id="XP_028482593.1">
    <property type="nucleotide sequence ID" value="XM_028631291.1"/>
</dbReference>
<dbReference type="InterPro" id="IPR012485">
    <property type="entry name" value="CENP-I"/>
</dbReference>
<dbReference type="PANTHER" id="PTHR48208">
    <property type="entry name" value="CENTROMERE PROTEIN I"/>
    <property type="match status" value="1"/>
</dbReference>
<dbReference type="GO" id="GO:0000939">
    <property type="term" value="C:inner kinetochore"/>
    <property type="evidence" value="ECO:0007669"/>
    <property type="project" value="TreeGrafter"/>
</dbReference>
<evidence type="ECO:0000256" key="1">
    <source>
        <dbReference type="ARBA" id="ARBA00004123"/>
    </source>
</evidence>
<reference evidence="7 8" key="1">
    <citation type="journal article" date="2018" name="Front. Microbiol.">
        <title>Genomic and genetic insights into a cosmopolitan fungus, Paecilomyces variotii (Eurotiales).</title>
        <authorList>
            <person name="Urquhart A.S."/>
            <person name="Mondo S.J."/>
            <person name="Makela M.R."/>
            <person name="Hane J.K."/>
            <person name="Wiebenga A."/>
            <person name="He G."/>
            <person name="Mihaltcheva S."/>
            <person name="Pangilinan J."/>
            <person name="Lipzen A."/>
            <person name="Barry K."/>
            <person name="de Vries R.P."/>
            <person name="Grigoriev I.V."/>
            <person name="Idnurm A."/>
        </authorList>
    </citation>
    <scope>NUCLEOTIDE SEQUENCE [LARGE SCALE GENOMIC DNA]</scope>
    <source>
        <strain evidence="7 8">CBS 101075</strain>
    </source>
</reference>
<comment type="caution">
    <text evidence="7">The sequence shown here is derived from an EMBL/GenBank/DDBJ whole genome shotgun (WGS) entry which is preliminary data.</text>
</comment>
<dbReference type="GO" id="GO:0000070">
    <property type="term" value="P:mitotic sister chromatid segregation"/>
    <property type="evidence" value="ECO:0007669"/>
    <property type="project" value="TreeGrafter"/>
</dbReference>
<comment type="subcellular location">
    <subcellularLocation>
        <location evidence="2">Chromosome</location>
        <location evidence="2">Centromere</location>
    </subcellularLocation>
    <subcellularLocation>
        <location evidence="1">Nucleus</location>
    </subcellularLocation>
</comment>
<dbReference type="VEuPathDB" id="FungiDB:C8Q69DRAFT_476862"/>
<dbReference type="AlphaFoldDB" id="A0A443HMA1"/>
<keyword evidence="4" id="KW-0158">Chromosome</keyword>
<dbReference type="GeneID" id="39600568"/>
<dbReference type="Proteomes" id="UP000283841">
    <property type="component" value="Unassembled WGS sequence"/>
</dbReference>
<dbReference type="CDD" id="cd22647">
    <property type="entry name" value="CTF3_NTD_HEAT"/>
    <property type="match status" value="1"/>
</dbReference>
<keyword evidence="5" id="KW-0539">Nucleus</keyword>
<evidence type="ECO:0000313" key="8">
    <source>
        <dbReference type="Proteomes" id="UP000283841"/>
    </source>
</evidence>
<organism evidence="7 8">
    <name type="scientific">Byssochlamys spectabilis</name>
    <name type="common">Paecilomyces variotii</name>
    <dbReference type="NCBI Taxonomy" id="264951"/>
    <lineage>
        <taxon>Eukaryota</taxon>
        <taxon>Fungi</taxon>
        <taxon>Dikarya</taxon>
        <taxon>Ascomycota</taxon>
        <taxon>Pezizomycotina</taxon>
        <taxon>Eurotiomycetes</taxon>
        <taxon>Eurotiomycetidae</taxon>
        <taxon>Eurotiales</taxon>
        <taxon>Thermoascaceae</taxon>
        <taxon>Paecilomyces</taxon>
    </lineage>
</organism>
<evidence type="ECO:0000256" key="3">
    <source>
        <dbReference type="ARBA" id="ARBA00005470"/>
    </source>
</evidence>